<keyword evidence="2" id="KW-1185">Reference proteome</keyword>
<dbReference type="GeneID" id="79949583"/>
<name>A0AAF0FZY9_9EURY</name>
<dbReference type="SUPFAM" id="SSF103196">
    <property type="entry name" value="Roadblock/LC7 domain"/>
    <property type="match status" value="1"/>
</dbReference>
<dbReference type="RefSeq" id="WP_278100449.1">
    <property type="nucleotide sequence ID" value="NZ_CP091092.1"/>
</dbReference>
<organism evidence="1 2">
    <name type="scientific">Methanomicrobium antiquum</name>
    <dbReference type="NCBI Taxonomy" id="487686"/>
    <lineage>
        <taxon>Archaea</taxon>
        <taxon>Methanobacteriati</taxon>
        <taxon>Methanobacteriota</taxon>
        <taxon>Stenosarchaea group</taxon>
        <taxon>Methanomicrobia</taxon>
        <taxon>Methanomicrobiales</taxon>
        <taxon>Methanomicrobiaceae</taxon>
        <taxon>Methanomicrobium</taxon>
    </lineage>
</organism>
<proteinExistence type="predicted"/>
<dbReference type="EMBL" id="CP091092">
    <property type="protein sequence ID" value="WFN37609.1"/>
    <property type="molecule type" value="Genomic_DNA"/>
</dbReference>
<evidence type="ECO:0000313" key="1">
    <source>
        <dbReference type="EMBL" id="WFN37609.1"/>
    </source>
</evidence>
<sequence length="126" mass="13501">MGERDTSKNKINGFVSRIMAMDGIMACAIVSTEGQILGKSDSDLSPSPFLGITGATMYASAEATCSTFHISAPDSIIMETKNKDGMILVKSAGRKNLIVIIINKTDNISKIKDDISDISDKLVEEL</sequence>
<reference evidence="1" key="1">
    <citation type="submission" date="2022-01" db="EMBL/GenBank/DDBJ databases">
        <title>Complete genome of Methanomicrobium antiquum DSM 21220.</title>
        <authorList>
            <person name="Chen S.-C."/>
            <person name="You Y.-T."/>
            <person name="Zhou Y.-Z."/>
            <person name="Lai M.-C."/>
        </authorList>
    </citation>
    <scope>NUCLEOTIDE SEQUENCE</scope>
    <source>
        <strain evidence="1">DSM 21220</strain>
    </source>
</reference>
<gene>
    <name evidence="1" type="ORF">L1994_04255</name>
</gene>
<dbReference type="Proteomes" id="UP001218895">
    <property type="component" value="Chromosome"/>
</dbReference>
<protein>
    <submittedName>
        <fullName evidence="1">Roadblock/LC7 domain-containing protein</fullName>
    </submittedName>
</protein>
<dbReference type="AlphaFoldDB" id="A0AAF0FZY9"/>
<accession>A0AAF0FZY9</accession>
<evidence type="ECO:0000313" key="2">
    <source>
        <dbReference type="Proteomes" id="UP001218895"/>
    </source>
</evidence>
<dbReference type="Gene3D" id="3.30.450.30">
    <property type="entry name" value="Dynein light chain 2a, cytoplasmic"/>
    <property type="match status" value="1"/>
</dbReference>
<dbReference type="KEGG" id="manq:L1994_04255"/>